<dbReference type="Proteomes" id="UP000195402">
    <property type="component" value="Unassembled WGS sequence"/>
</dbReference>
<dbReference type="OrthoDB" id="1707044at2759"/>
<dbReference type="InParanoid" id="A0A200PSC4"/>
<organism evidence="1 2">
    <name type="scientific">Macleaya cordata</name>
    <name type="common">Five-seeded plume-poppy</name>
    <name type="synonym">Bocconia cordata</name>
    <dbReference type="NCBI Taxonomy" id="56857"/>
    <lineage>
        <taxon>Eukaryota</taxon>
        <taxon>Viridiplantae</taxon>
        <taxon>Streptophyta</taxon>
        <taxon>Embryophyta</taxon>
        <taxon>Tracheophyta</taxon>
        <taxon>Spermatophyta</taxon>
        <taxon>Magnoliopsida</taxon>
        <taxon>Ranunculales</taxon>
        <taxon>Papaveraceae</taxon>
        <taxon>Papaveroideae</taxon>
        <taxon>Macleaya</taxon>
    </lineage>
</organism>
<accession>A0A200PSC4</accession>
<keyword evidence="2" id="KW-1185">Reference proteome</keyword>
<dbReference type="OMA" id="ERNMEHA"/>
<gene>
    <name evidence="1" type="ORF">BVC80_8827g12</name>
</gene>
<evidence type="ECO:0000313" key="1">
    <source>
        <dbReference type="EMBL" id="OVA01092.1"/>
    </source>
</evidence>
<name>A0A200PSC4_MACCD</name>
<reference evidence="1 2" key="1">
    <citation type="journal article" date="2017" name="Mol. Plant">
        <title>The Genome of Medicinal Plant Macleaya cordata Provides New Insights into Benzylisoquinoline Alkaloids Metabolism.</title>
        <authorList>
            <person name="Liu X."/>
            <person name="Liu Y."/>
            <person name="Huang P."/>
            <person name="Ma Y."/>
            <person name="Qing Z."/>
            <person name="Tang Q."/>
            <person name="Cao H."/>
            <person name="Cheng P."/>
            <person name="Zheng Y."/>
            <person name="Yuan Z."/>
            <person name="Zhou Y."/>
            <person name="Liu J."/>
            <person name="Tang Z."/>
            <person name="Zhuo Y."/>
            <person name="Zhang Y."/>
            <person name="Yu L."/>
            <person name="Huang J."/>
            <person name="Yang P."/>
            <person name="Peng Q."/>
            <person name="Zhang J."/>
            <person name="Jiang W."/>
            <person name="Zhang Z."/>
            <person name="Lin K."/>
            <person name="Ro D.K."/>
            <person name="Chen X."/>
            <person name="Xiong X."/>
            <person name="Shang Y."/>
            <person name="Huang S."/>
            <person name="Zeng J."/>
        </authorList>
    </citation>
    <scope>NUCLEOTIDE SEQUENCE [LARGE SCALE GENOMIC DNA]</scope>
    <source>
        <strain evidence="2">cv. BLH2017</strain>
        <tissue evidence="1">Root</tissue>
    </source>
</reference>
<dbReference type="AlphaFoldDB" id="A0A200PSC4"/>
<protein>
    <submittedName>
        <fullName evidence="1">Uncharacterized protein</fullName>
    </submittedName>
</protein>
<dbReference type="EMBL" id="MVGT01004205">
    <property type="protein sequence ID" value="OVA01092.1"/>
    <property type="molecule type" value="Genomic_DNA"/>
</dbReference>
<proteinExistence type="predicted"/>
<evidence type="ECO:0000313" key="2">
    <source>
        <dbReference type="Proteomes" id="UP000195402"/>
    </source>
</evidence>
<sequence length="119" mass="14486">MDQTTCSTDDAPENRRKKISFPMRMWFSVKRTTVRLMRGRRRLVKGLMRKVYWVSLQVKRRSSEKMSRVRKGDRHVLLNYDLFSYSKNFDDGRWQLEEDEFYRVRSFANRFGQSNGEVF</sequence>
<comment type="caution">
    <text evidence="1">The sequence shown here is derived from an EMBL/GenBank/DDBJ whole genome shotgun (WGS) entry which is preliminary data.</text>
</comment>